<name>A0A0S4JEY1_BODSA</name>
<dbReference type="VEuPathDB" id="TriTrypDB:BSAL_16725"/>
<feature type="non-terminal residue" evidence="1">
    <location>
        <position position="1"/>
    </location>
</feature>
<organism evidence="1 2">
    <name type="scientific">Bodo saltans</name>
    <name type="common">Flagellated protozoan</name>
    <dbReference type="NCBI Taxonomy" id="75058"/>
    <lineage>
        <taxon>Eukaryota</taxon>
        <taxon>Discoba</taxon>
        <taxon>Euglenozoa</taxon>
        <taxon>Kinetoplastea</taxon>
        <taxon>Metakinetoplastina</taxon>
        <taxon>Eubodonida</taxon>
        <taxon>Bodonidae</taxon>
        <taxon>Bodo</taxon>
    </lineage>
</organism>
<gene>
    <name evidence="1" type="ORF">BSAL_16725</name>
</gene>
<protein>
    <submittedName>
        <fullName evidence="1">Uncharacterized protein</fullName>
    </submittedName>
</protein>
<dbReference type="EMBL" id="CYKH01001668">
    <property type="protein sequence ID" value="CUG88675.1"/>
    <property type="molecule type" value="Genomic_DNA"/>
</dbReference>
<dbReference type="Proteomes" id="UP000051952">
    <property type="component" value="Unassembled WGS sequence"/>
</dbReference>
<evidence type="ECO:0000313" key="1">
    <source>
        <dbReference type="EMBL" id="CUG88675.1"/>
    </source>
</evidence>
<sequence>NLSNSYPDLDVMSRLRDGSSTTYTLGQGLRMAATMINTYGGSAPTYLIIVANKDSFDNALIYETLGITARIMTISVSTTVQVLPLFQSGAFRNPQYQGHSDTFVAMSQSDAVLAENMMDIMCSS</sequence>
<accession>A0A0S4JEY1</accession>
<keyword evidence="2" id="KW-1185">Reference proteome</keyword>
<evidence type="ECO:0000313" key="2">
    <source>
        <dbReference type="Proteomes" id="UP000051952"/>
    </source>
</evidence>
<proteinExistence type="predicted"/>
<reference evidence="2" key="1">
    <citation type="submission" date="2015-09" db="EMBL/GenBank/DDBJ databases">
        <authorList>
            <consortium name="Pathogen Informatics"/>
        </authorList>
    </citation>
    <scope>NUCLEOTIDE SEQUENCE [LARGE SCALE GENOMIC DNA]</scope>
    <source>
        <strain evidence="2">Lake Konstanz</strain>
    </source>
</reference>
<dbReference type="AlphaFoldDB" id="A0A0S4JEY1"/>